<keyword evidence="8" id="KW-1278">Translocase</keyword>
<dbReference type="PANTHER" id="PTHR43507:SF20">
    <property type="entry name" value="NADH-UBIQUINONE OXIDOREDUCTASE CHAIN 4"/>
    <property type="match status" value="1"/>
</dbReference>
<feature type="transmembrane region" description="Helical" evidence="16">
    <location>
        <begin position="86"/>
        <end position="106"/>
    </location>
</feature>
<evidence type="ECO:0000256" key="14">
    <source>
        <dbReference type="ARBA" id="ARBA00023136"/>
    </source>
</evidence>
<dbReference type="GO" id="GO:0042773">
    <property type="term" value="P:ATP synthesis coupled electron transport"/>
    <property type="evidence" value="ECO:0007669"/>
    <property type="project" value="InterPro"/>
</dbReference>
<feature type="transmembrane region" description="Helical" evidence="16">
    <location>
        <begin position="62"/>
        <end position="80"/>
    </location>
</feature>
<keyword evidence="12 16" id="KW-0830">Ubiquinone</keyword>
<feature type="domain" description="NADH:quinone oxidoreductase/Mrp antiporter transmembrane" evidence="17">
    <location>
        <begin position="84"/>
        <end position="351"/>
    </location>
</feature>
<evidence type="ECO:0000256" key="16">
    <source>
        <dbReference type="RuleBase" id="RU003297"/>
    </source>
</evidence>
<feature type="transmembrane region" description="Helical" evidence="16">
    <location>
        <begin position="149"/>
        <end position="171"/>
    </location>
</feature>
<sequence>MHLDSILHKNILWAVGWETSLVPKGELLYIYIWGGDGTNGILILLLMLLWGLLLWQVPKAGGFWQQALSCCIGFGSWGFFIMPSWVILFMAFELTSLITFFLIGVFGSSNLRSIASLYFLLYSTLGSLILAACWVVHLMSCMVPLEGLGVIAGTLLWYVGWAVAFLVKLPLYPLHSWLPRAHAEASLTGSILLAAILLKLGGYGICQLGAVEGPLLLSLSLWGIALGPLLAMRQVNMKRLVAYSSVGHIMVVMGIVASGYNNFIMTLLMVSHGLTSPLLFVMVVSIYKRTVTFSLSMWRGWICIMPIISYLPLAMCAVGWGFPPMLSFIAELEATVLVIEMGVLPMLVLLLSMGMGRLYSLFLFNRSMGGKPSMQFSYTRDTSKSEAIFILTWFMLIVMGGWGYFLL</sequence>
<protein>
    <recommendedName>
        <fullName evidence="4 16">NADH-ubiquinone oxidoreductase chain 4</fullName>
        <ecNumber evidence="3 16">7.1.1.2</ecNumber>
    </recommendedName>
</protein>
<feature type="transmembrane region" description="Helical" evidence="16">
    <location>
        <begin position="342"/>
        <end position="364"/>
    </location>
</feature>
<evidence type="ECO:0000256" key="2">
    <source>
        <dbReference type="ARBA" id="ARBA00009025"/>
    </source>
</evidence>
<evidence type="ECO:0000256" key="13">
    <source>
        <dbReference type="ARBA" id="ARBA00023128"/>
    </source>
</evidence>
<organism evidence="18">
    <name type="scientific">Petrobiona massiliana</name>
    <dbReference type="NCBI Taxonomy" id="68578"/>
    <lineage>
        <taxon>Eukaryota</taxon>
        <taxon>Metazoa</taxon>
        <taxon>Porifera</taxon>
        <taxon>Calcarea</taxon>
        <taxon>Calcaronea</taxon>
        <taxon>Baerida</taxon>
        <taxon>Petrobionidae</taxon>
        <taxon>Petrobiona</taxon>
    </lineage>
</organism>
<feature type="transmembrane region" description="Helical" evidence="16">
    <location>
        <begin position="240"/>
        <end position="257"/>
    </location>
</feature>
<accession>A0A140CUT1</accession>
<evidence type="ECO:0000256" key="5">
    <source>
        <dbReference type="ARBA" id="ARBA00022448"/>
    </source>
</evidence>
<evidence type="ECO:0000256" key="1">
    <source>
        <dbReference type="ARBA" id="ARBA00004225"/>
    </source>
</evidence>
<evidence type="ECO:0000256" key="8">
    <source>
        <dbReference type="ARBA" id="ARBA00022967"/>
    </source>
</evidence>
<dbReference type="GO" id="GO:0008137">
    <property type="term" value="F:NADH dehydrogenase (ubiquinone) activity"/>
    <property type="evidence" value="ECO:0007669"/>
    <property type="project" value="UniProtKB-UniRule"/>
</dbReference>
<evidence type="ECO:0000256" key="11">
    <source>
        <dbReference type="ARBA" id="ARBA00023027"/>
    </source>
</evidence>
<dbReference type="GO" id="GO:0048039">
    <property type="term" value="F:ubiquinone binding"/>
    <property type="evidence" value="ECO:0007669"/>
    <property type="project" value="TreeGrafter"/>
</dbReference>
<keyword evidence="14 16" id="KW-0472">Membrane</keyword>
<feature type="transmembrane region" description="Helical" evidence="16">
    <location>
        <begin position="299"/>
        <end position="322"/>
    </location>
</feature>
<evidence type="ECO:0000259" key="17">
    <source>
        <dbReference type="Pfam" id="PF00361"/>
    </source>
</evidence>
<dbReference type="EC" id="7.1.1.2" evidence="3 16"/>
<evidence type="ECO:0000256" key="9">
    <source>
        <dbReference type="ARBA" id="ARBA00022982"/>
    </source>
</evidence>
<comment type="similarity">
    <text evidence="2 16">Belongs to the complex I subunit 4 family.</text>
</comment>
<gene>
    <name evidence="18" type="primary">nad4</name>
</gene>
<feature type="transmembrane region" description="Helical" evidence="16">
    <location>
        <begin position="215"/>
        <end position="233"/>
    </location>
</feature>
<keyword evidence="6 16" id="KW-0679">Respiratory chain</keyword>
<evidence type="ECO:0000256" key="6">
    <source>
        <dbReference type="ARBA" id="ARBA00022660"/>
    </source>
</evidence>
<dbReference type="EMBL" id="KT997978">
    <property type="protein sequence ID" value="AMJ16561.1"/>
    <property type="molecule type" value="Genomic_DNA"/>
</dbReference>
<keyword evidence="11 16" id="KW-0520">NAD</keyword>
<dbReference type="PANTHER" id="PTHR43507">
    <property type="entry name" value="NADH-UBIQUINONE OXIDOREDUCTASE CHAIN 4"/>
    <property type="match status" value="1"/>
</dbReference>
<evidence type="ECO:0000256" key="7">
    <source>
        <dbReference type="ARBA" id="ARBA00022692"/>
    </source>
</evidence>
<dbReference type="PRINTS" id="PR01437">
    <property type="entry name" value="NUOXDRDTASE4"/>
</dbReference>
<comment type="subcellular location">
    <subcellularLocation>
        <location evidence="1 16">Mitochondrion membrane</location>
        <topology evidence="1 16">Multi-pass membrane protein</topology>
    </subcellularLocation>
</comment>
<dbReference type="GO" id="GO:0015990">
    <property type="term" value="P:electron transport coupled proton transport"/>
    <property type="evidence" value="ECO:0007669"/>
    <property type="project" value="TreeGrafter"/>
</dbReference>
<feature type="transmembrane region" description="Helical" evidence="16">
    <location>
        <begin position="183"/>
        <end position="203"/>
    </location>
</feature>
<comment type="catalytic activity">
    <reaction evidence="15 16">
        <text>a ubiquinone + NADH + 5 H(+)(in) = a ubiquinol + NAD(+) + 4 H(+)(out)</text>
        <dbReference type="Rhea" id="RHEA:29091"/>
        <dbReference type="Rhea" id="RHEA-COMP:9565"/>
        <dbReference type="Rhea" id="RHEA-COMP:9566"/>
        <dbReference type="ChEBI" id="CHEBI:15378"/>
        <dbReference type="ChEBI" id="CHEBI:16389"/>
        <dbReference type="ChEBI" id="CHEBI:17976"/>
        <dbReference type="ChEBI" id="CHEBI:57540"/>
        <dbReference type="ChEBI" id="CHEBI:57945"/>
        <dbReference type="EC" id="7.1.1.2"/>
    </reaction>
</comment>
<evidence type="ECO:0000256" key="4">
    <source>
        <dbReference type="ARBA" id="ARBA00021006"/>
    </source>
</evidence>
<feature type="transmembrane region" description="Helical" evidence="16">
    <location>
        <begin position="30"/>
        <end position="55"/>
    </location>
</feature>
<evidence type="ECO:0000256" key="3">
    <source>
        <dbReference type="ARBA" id="ARBA00012944"/>
    </source>
</evidence>
<keyword evidence="18" id="KW-0560">Oxidoreductase</keyword>
<evidence type="ECO:0000256" key="15">
    <source>
        <dbReference type="ARBA" id="ARBA00049551"/>
    </source>
</evidence>
<keyword evidence="9 16" id="KW-0249">Electron transport</keyword>
<keyword evidence="13 16" id="KW-0496">Mitochondrion</keyword>
<dbReference type="GO" id="GO:0003954">
    <property type="term" value="F:NADH dehydrogenase activity"/>
    <property type="evidence" value="ECO:0007669"/>
    <property type="project" value="TreeGrafter"/>
</dbReference>
<evidence type="ECO:0000256" key="10">
    <source>
        <dbReference type="ARBA" id="ARBA00022989"/>
    </source>
</evidence>
<keyword evidence="5 16" id="KW-0813">Transport</keyword>
<reference evidence="18" key="1">
    <citation type="journal article" date="2016" name="Curr. Biol.">
        <title>Extensive Mitochondrial mRNA Editing and Unusual Mitochondrial Genome Organization in Calcaronean Sponges.</title>
        <authorList>
            <person name="Lavrov D.V."/>
            <person name="Adamski M."/>
            <person name="Chevaldonne P."/>
            <person name="Adamska M."/>
        </authorList>
    </citation>
    <scope>NUCLEOTIDE SEQUENCE</scope>
</reference>
<feature type="transmembrane region" description="Helical" evidence="16">
    <location>
        <begin position="385"/>
        <end position="405"/>
    </location>
</feature>
<keyword evidence="10 16" id="KW-1133">Transmembrane helix</keyword>
<evidence type="ECO:0000313" key="18">
    <source>
        <dbReference type="EMBL" id="AMJ16561.1"/>
    </source>
</evidence>
<dbReference type="InterPro" id="IPR001750">
    <property type="entry name" value="ND/Mrp_TM"/>
</dbReference>
<keyword evidence="7 16" id="KW-0812">Transmembrane</keyword>
<feature type="transmembrane region" description="Helical" evidence="16">
    <location>
        <begin position="263"/>
        <end position="287"/>
    </location>
</feature>
<evidence type="ECO:0000256" key="12">
    <source>
        <dbReference type="ARBA" id="ARBA00023075"/>
    </source>
</evidence>
<feature type="transmembrane region" description="Helical" evidence="16">
    <location>
        <begin position="118"/>
        <end position="137"/>
    </location>
</feature>
<geneLocation type="mitochondrion" evidence="18"/>
<name>A0A140CUT1_9METZ</name>
<proteinExistence type="inferred from homology"/>
<comment type="function">
    <text evidence="16">Core subunit of the mitochondrial membrane respiratory chain NADH dehydrogenase (Complex I) which catalyzes electron transfer from NADH through the respiratory chain, using ubiquinone as an electron acceptor. Essential for the catalytic activity and assembly of complex I.</text>
</comment>
<dbReference type="GO" id="GO:0031966">
    <property type="term" value="C:mitochondrial membrane"/>
    <property type="evidence" value="ECO:0007669"/>
    <property type="project" value="UniProtKB-SubCell"/>
</dbReference>
<dbReference type="AlphaFoldDB" id="A0A140CUT1"/>
<dbReference type="Pfam" id="PF00361">
    <property type="entry name" value="Proton_antipo_M"/>
    <property type="match status" value="1"/>
</dbReference>
<dbReference type="InterPro" id="IPR003918">
    <property type="entry name" value="NADH_UbQ_OxRdtase"/>
</dbReference>